<dbReference type="RefSeq" id="WP_243307013.1">
    <property type="nucleotide sequence ID" value="NZ_JALGBI010000001.1"/>
</dbReference>
<keyword evidence="1" id="KW-1133">Transmembrane helix</keyword>
<dbReference type="Proteomes" id="UP001139447">
    <property type="component" value="Unassembled WGS sequence"/>
</dbReference>
<proteinExistence type="predicted"/>
<evidence type="ECO:0000313" key="2">
    <source>
        <dbReference type="EMBL" id="MCJ0764390.1"/>
    </source>
</evidence>
<comment type="caution">
    <text evidence="2">The sequence shown here is derived from an EMBL/GenBank/DDBJ whole genome shotgun (WGS) entry which is preliminary data.</text>
</comment>
<evidence type="ECO:0000256" key="1">
    <source>
        <dbReference type="SAM" id="Phobius"/>
    </source>
</evidence>
<keyword evidence="3" id="KW-1185">Reference proteome</keyword>
<keyword evidence="1" id="KW-0812">Transmembrane</keyword>
<dbReference type="EMBL" id="JALGBI010000001">
    <property type="protein sequence ID" value="MCJ0764390.1"/>
    <property type="molecule type" value="Genomic_DNA"/>
</dbReference>
<keyword evidence="1" id="KW-0472">Membrane</keyword>
<organism evidence="2 3">
    <name type="scientific">Variovorax terrae</name>
    <dbReference type="NCBI Taxonomy" id="2923278"/>
    <lineage>
        <taxon>Bacteria</taxon>
        <taxon>Pseudomonadati</taxon>
        <taxon>Pseudomonadota</taxon>
        <taxon>Betaproteobacteria</taxon>
        <taxon>Burkholderiales</taxon>
        <taxon>Comamonadaceae</taxon>
        <taxon>Variovorax</taxon>
    </lineage>
</organism>
<protein>
    <submittedName>
        <fullName evidence="2">Uncharacterized protein</fullName>
    </submittedName>
</protein>
<gene>
    <name evidence="2" type="ORF">MMF98_14325</name>
</gene>
<name>A0A9X2AP19_9BURK</name>
<evidence type="ECO:0000313" key="3">
    <source>
        <dbReference type="Proteomes" id="UP001139447"/>
    </source>
</evidence>
<feature type="transmembrane region" description="Helical" evidence="1">
    <location>
        <begin position="50"/>
        <end position="67"/>
    </location>
</feature>
<dbReference type="AlphaFoldDB" id="A0A9X2AP19"/>
<reference evidence="2" key="1">
    <citation type="submission" date="2022-03" db="EMBL/GenBank/DDBJ databases">
        <authorList>
            <person name="Woo C.Y."/>
        </authorList>
    </citation>
    <scope>NUCLEOTIDE SEQUENCE</scope>
    <source>
        <strain evidence="2">CYS-02</strain>
    </source>
</reference>
<sequence>MTLSELQRIKQWHVAHKSEHPLEYQLWDAVLTVWVMGWVGWMPAYAFEQFWALPLCGAAILAPRFYTRWRRKAHQAHKLRCDWLASR</sequence>
<accession>A0A9X2AP19</accession>